<reference evidence="2 3" key="1">
    <citation type="submission" date="2019-04" db="EMBL/GenBank/DDBJ databases">
        <title>Phreatobacter aquaticus sp. nov.</title>
        <authorList>
            <person name="Choi A."/>
            <person name="Baek K."/>
        </authorList>
    </citation>
    <scope>NUCLEOTIDE SEQUENCE [LARGE SCALE GENOMIC DNA]</scope>
    <source>
        <strain evidence="2 3">NMCR1094</strain>
    </source>
</reference>
<proteinExistence type="predicted"/>
<accession>A0A4D7QR05</accession>
<dbReference type="KEGG" id="paqt:E8L99_12580"/>
<feature type="signal peptide" evidence="1">
    <location>
        <begin position="1"/>
        <end position="21"/>
    </location>
</feature>
<dbReference type="EMBL" id="CP039865">
    <property type="protein sequence ID" value="QCK86532.1"/>
    <property type="molecule type" value="Genomic_DNA"/>
</dbReference>
<feature type="chain" id="PRO_5020606058" evidence="1">
    <location>
        <begin position="22"/>
        <end position="235"/>
    </location>
</feature>
<evidence type="ECO:0000313" key="2">
    <source>
        <dbReference type="EMBL" id="QCK86532.1"/>
    </source>
</evidence>
<dbReference type="RefSeq" id="WP_137099863.1">
    <property type="nucleotide sequence ID" value="NZ_CP039865.1"/>
</dbReference>
<evidence type="ECO:0000256" key="1">
    <source>
        <dbReference type="SAM" id="SignalP"/>
    </source>
</evidence>
<gene>
    <name evidence="2" type="ORF">E8L99_12580</name>
</gene>
<dbReference type="Proteomes" id="UP000298588">
    <property type="component" value="Chromosome"/>
</dbReference>
<dbReference type="OrthoDB" id="8399759at2"/>
<evidence type="ECO:0000313" key="3">
    <source>
        <dbReference type="Proteomes" id="UP000298588"/>
    </source>
</evidence>
<dbReference type="AlphaFoldDB" id="A0A4D7QR05"/>
<keyword evidence="1" id="KW-0732">Signal</keyword>
<sequence length="235" mass="25472">MRRLMMVTITALSIFAGEVAAGPFREAEQQVQAAYGDYRAALSRTNQNDRTASLQAIDGFAAKWAALVAVWRASPPPQYADDPALAETLTEIGRINEEAKALAEAGKLAESHDVLEKIRARLAALRARNGVIVFSDHMNAYHEHMEKIAAAPYDGFSPTGLLALREDVAVLAYLADELRKNRPVAQAAALDEAMAPLFSSVTSLRSALASNDIAAIKAAIKALKQPYARMFMRFG</sequence>
<name>A0A4D7QR05_9HYPH</name>
<protein>
    <submittedName>
        <fullName evidence="2">Uncharacterized protein</fullName>
    </submittedName>
</protein>
<keyword evidence="3" id="KW-1185">Reference proteome</keyword>
<organism evidence="2 3">
    <name type="scientific">Phreatobacter aquaticus</name>
    <dbReference type="NCBI Taxonomy" id="2570229"/>
    <lineage>
        <taxon>Bacteria</taxon>
        <taxon>Pseudomonadati</taxon>
        <taxon>Pseudomonadota</taxon>
        <taxon>Alphaproteobacteria</taxon>
        <taxon>Hyphomicrobiales</taxon>
        <taxon>Phreatobacteraceae</taxon>
        <taxon>Phreatobacter</taxon>
    </lineage>
</organism>